<keyword evidence="1" id="KW-0472">Membrane</keyword>
<organism evidence="2 3">
    <name type="scientific">Liparis tanakae</name>
    <name type="common">Tanaka's snailfish</name>
    <dbReference type="NCBI Taxonomy" id="230148"/>
    <lineage>
        <taxon>Eukaryota</taxon>
        <taxon>Metazoa</taxon>
        <taxon>Chordata</taxon>
        <taxon>Craniata</taxon>
        <taxon>Vertebrata</taxon>
        <taxon>Euteleostomi</taxon>
        <taxon>Actinopterygii</taxon>
        <taxon>Neopterygii</taxon>
        <taxon>Teleostei</taxon>
        <taxon>Neoteleostei</taxon>
        <taxon>Acanthomorphata</taxon>
        <taxon>Eupercaria</taxon>
        <taxon>Perciformes</taxon>
        <taxon>Cottioidei</taxon>
        <taxon>Cottales</taxon>
        <taxon>Liparidae</taxon>
        <taxon>Liparis</taxon>
    </lineage>
</organism>
<dbReference type="Proteomes" id="UP000314294">
    <property type="component" value="Unassembled WGS sequence"/>
</dbReference>
<reference evidence="2 3" key="1">
    <citation type="submission" date="2019-03" db="EMBL/GenBank/DDBJ databases">
        <title>First draft genome of Liparis tanakae, snailfish: a comprehensive survey of snailfish specific genes.</title>
        <authorList>
            <person name="Kim W."/>
            <person name="Song I."/>
            <person name="Jeong J.-H."/>
            <person name="Kim D."/>
            <person name="Kim S."/>
            <person name="Ryu S."/>
            <person name="Song J.Y."/>
            <person name="Lee S.K."/>
        </authorList>
    </citation>
    <scope>NUCLEOTIDE SEQUENCE [LARGE SCALE GENOMIC DNA]</scope>
    <source>
        <tissue evidence="2">Muscle</tissue>
    </source>
</reference>
<keyword evidence="3" id="KW-1185">Reference proteome</keyword>
<evidence type="ECO:0000313" key="3">
    <source>
        <dbReference type="Proteomes" id="UP000314294"/>
    </source>
</evidence>
<proteinExistence type="predicted"/>
<name>A0A4Z2J657_9TELE</name>
<dbReference type="AlphaFoldDB" id="A0A4Z2J657"/>
<comment type="caution">
    <text evidence="2">The sequence shown here is derived from an EMBL/GenBank/DDBJ whole genome shotgun (WGS) entry which is preliminary data.</text>
</comment>
<evidence type="ECO:0000313" key="2">
    <source>
        <dbReference type="EMBL" id="TNN85666.1"/>
    </source>
</evidence>
<gene>
    <name evidence="2" type="ORF">EYF80_003913</name>
</gene>
<evidence type="ECO:0000256" key="1">
    <source>
        <dbReference type="SAM" id="Phobius"/>
    </source>
</evidence>
<keyword evidence="1" id="KW-1133">Transmembrane helix</keyword>
<protein>
    <submittedName>
        <fullName evidence="2">Uncharacterized protein</fullName>
    </submittedName>
</protein>
<accession>A0A4Z2J657</accession>
<feature type="transmembrane region" description="Helical" evidence="1">
    <location>
        <begin position="93"/>
        <end position="116"/>
    </location>
</feature>
<keyword evidence="1" id="KW-0812">Transmembrane</keyword>
<dbReference type="EMBL" id="SRLO01000019">
    <property type="protein sequence ID" value="TNN85666.1"/>
    <property type="molecule type" value="Genomic_DNA"/>
</dbReference>
<sequence length="122" mass="12903">MLLTVEVETGRWSLARLKSARVLGLDVLEPTAPGQGLADPLSASGSPSRGCQRGAWLLSLEVWLSDSVSACVSGEESVSVVGGEGMRARLWGLFWGLMLLLNQAMMLSSSWALAVGSRGSRL</sequence>